<dbReference type="OrthoDB" id="3190266at2"/>
<evidence type="ECO:0000313" key="2">
    <source>
        <dbReference type="EMBL" id="GCD93649.1"/>
    </source>
</evidence>
<reference evidence="2 3" key="1">
    <citation type="submission" date="2018-12" db="EMBL/GenBank/DDBJ databases">
        <title>Draft genome sequence of Embleya hyalina NBRC 13850T.</title>
        <authorList>
            <person name="Komaki H."/>
            <person name="Hosoyama A."/>
            <person name="Kimura A."/>
            <person name="Ichikawa N."/>
            <person name="Tamura T."/>
        </authorList>
    </citation>
    <scope>NUCLEOTIDE SEQUENCE [LARGE SCALE GENOMIC DNA]</scope>
    <source>
        <strain evidence="2 3">NBRC 13850</strain>
    </source>
</reference>
<dbReference type="Pfam" id="PF13556">
    <property type="entry name" value="HTH_30"/>
    <property type="match status" value="1"/>
</dbReference>
<dbReference type="PANTHER" id="PTHR33744">
    <property type="entry name" value="CARBOHYDRATE DIACID REGULATOR"/>
    <property type="match status" value="1"/>
</dbReference>
<evidence type="ECO:0000259" key="1">
    <source>
        <dbReference type="Pfam" id="PF13556"/>
    </source>
</evidence>
<dbReference type="AlphaFoldDB" id="A0A401YGF5"/>
<dbReference type="EMBL" id="BIFH01000014">
    <property type="protein sequence ID" value="GCD93649.1"/>
    <property type="molecule type" value="Genomic_DNA"/>
</dbReference>
<evidence type="ECO:0000313" key="3">
    <source>
        <dbReference type="Proteomes" id="UP000286931"/>
    </source>
</evidence>
<feature type="domain" description="PucR C-terminal helix-turn-helix" evidence="1">
    <location>
        <begin position="468"/>
        <end position="526"/>
    </location>
</feature>
<proteinExistence type="predicted"/>
<keyword evidence="3" id="KW-1185">Reference proteome</keyword>
<dbReference type="PANTHER" id="PTHR33744:SF17">
    <property type="entry name" value="CONSERVED PROTEIN"/>
    <property type="match status" value="1"/>
</dbReference>
<gene>
    <name evidence="2" type="ORF">EHYA_01294</name>
</gene>
<sequence>MRESDARGIPPVRRLVDDIGPALLRLVREGTGSGGPLTDVAIHAPGAPTRLGPGSVVLGVGVTTEAELRELTAAMRQAGAEVLAVKAPVPPSADDMPAIIEVNRDASWMHVAMTVREQLLADARTRVRSADSGAELFALANAVYEAVGAPVTIEDRFSALVAWSRGQDRTDSERIETILGRAVHQRTLAEQRERQEFERLHAGTEPVYMEATGADRLARVAIAVRAGSDVLGYIWAAVTGPLDEEATARLREFAPLVALQLVGLRTETSYARRQRGELAAAVLGGAADPVEASRLQLGSGPICVLAAAPRPAGSTGSDALDAAELRRFADTLEYFLAAVHPRSALVTGTGVVYVLAAWPAEHATALESAVALARDFLARTPLAGDYVVAVGGPAESVGRIADVRAQADAALRALRHPTVRGPAVRTVEDMALAVLLLHLADATEALGLPEAGGALRRLRREEGRDGPLAATLAAYLAAAGATDTAAEALHIHPNTMRYRLRRIREVSGLDFADADAMLLAHLQLRVNELRTSTSHGSGGSRKESG</sequence>
<dbReference type="InterPro" id="IPR042070">
    <property type="entry name" value="PucR_C-HTH_sf"/>
</dbReference>
<dbReference type="Proteomes" id="UP000286931">
    <property type="component" value="Unassembled WGS sequence"/>
</dbReference>
<organism evidence="2 3">
    <name type="scientific">Embleya hyalina</name>
    <dbReference type="NCBI Taxonomy" id="516124"/>
    <lineage>
        <taxon>Bacteria</taxon>
        <taxon>Bacillati</taxon>
        <taxon>Actinomycetota</taxon>
        <taxon>Actinomycetes</taxon>
        <taxon>Kitasatosporales</taxon>
        <taxon>Streptomycetaceae</taxon>
        <taxon>Embleya</taxon>
    </lineage>
</organism>
<dbReference type="InterPro" id="IPR051448">
    <property type="entry name" value="CdaR-like_regulators"/>
</dbReference>
<dbReference type="InterPro" id="IPR025736">
    <property type="entry name" value="PucR_C-HTH_dom"/>
</dbReference>
<accession>A0A401YGF5</accession>
<dbReference type="Gene3D" id="1.10.10.2840">
    <property type="entry name" value="PucR C-terminal helix-turn-helix domain"/>
    <property type="match status" value="1"/>
</dbReference>
<protein>
    <submittedName>
        <fullName evidence="2">PucR family transcriptional regulator</fullName>
    </submittedName>
</protein>
<comment type="caution">
    <text evidence="2">The sequence shown here is derived from an EMBL/GenBank/DDBJ whole genome shotgun (WGS) entry which is preliminary data.</text>
</comment>
<name>A0A401YGF5_9ACTN</name>